<reference evidence="3" key="1">
    <citation type="submission" date="2019-03" db="EMBL/GenBank/DDBJ databases">
        <title>Weissella sp. 26KH-42 Genome sequencing.</title>
        <authorList>
            <person name="Heo J."/>
            <person name="Kim S.-J."/>
            <person name="Kim J.-S."/>
            <person name="Hong S.-B."/>
            <person name="Kwon S.-W."/>
        </authorList>
    </citation>
    <scope>NUCLEOTIDE SEQUENCE [LARGE SCALE GENOMIC DNA]</scope>
    <source>
        <strain evidence="3">26KH-42</strain>
    </source>
</reference>
<evidence type="ECO:0000313" key="3">
    <source>
        <dbReference type="Proteomes" id="UP000292886"/>
    </source>
</evidence>
<protein>
    <submittedName>
        <fullName evidence="2">Uncharacterized protein</fullName>
    </submittedName>
</protein>
<feature type="transmembrane region" description="Helical" evidence="1">
    <location>
        <begin position="269"/>
        <end position="293"/>
    </location>
</feature>
<feature type="transmembrane region" description="Helical" evidence="1">
    <location>
        <begin position="238"/>
        <end position="263"/>
    </location>
</feature>
<accession>A0A4P6YU06</accession>
<organism evidence="2 3">
    <name type="scientific">Periweissella cryptocerci</name>
    <dbReference type="NCBI Taxonomy" id="2506420"/>
    <lineage>
        <taxon>Bacteria</taxon>
        <taxon>Bacillati</taxon>
        <taxon>Bacillota</taxon>
        <taxon>Bacilli</taxon>
        <taxon>Lactobacillales</taxon>
        <taxon>Lactobacillaceae</taxon>
        <taxon>Periweissella</taxon>
    </lineage>
</organism>
<dbReference type="KEGG" id="wei:EQG49_07165"/>
<gene>
    <name evidence="2" type="ORF">EQG49_07165</name>
</gene>
<feature type="transmembrane region" description="Helical" evidence="1">
    <location>
        <begin position="28"/>
        <end position="54"/>
    </location>
</feature>
<keyword evidence="3" id="KW-1185">Reference proteome</keyword>
<feature type="transmembrane region" description="Helical" evidence="1">
    <location>
        <begin position="121"/>
        <end position="142"/>
    </location>
</feature>
<evidence type="ECO:0000313" key="2">
    <source>
        <dbReference type="EMBL" id="QBO36254.1"/>
    </source>
</evidence>
<keyword evidence="1" id="KW-0472">Membrane</keyword>
<dbReference type="EMBL" id="CP037940">
    <property type="protein sequence ID" value="QBO36254.1"/>
    <property type="molecule type" value="Genomic_DNA"/>
</dbReference>
<sequence length="306" mass="34629">MYFIHLFGGNILLHGNSRIELPKVEFNYLTQILIIVGAMAFYLLGYKALIGLAVKARNIESKAYTQPRLYGIKNIFYIKIFREISNNSKGKILISVISFPTAILIIKILDVASIIEIRKINFATLLAVSLMAQTSVIANFIFTNISIDSQIIKIIVQARYDLRGYLLKKAKLAYLTLLISAVIVSFVLLGTKFVNNSGDFLLLIAILAGNALPLAFMSQIFPNLILCYSSKESFESSIALPLSLTIIYVHTMIETMIILMSTILKTSVYWQVTLIVSYITVSLISNILLFIFMRRRYYGEYRKFVK</sequence>
<feature type="transmembrane region" description="Helical" evidence="1">
    <location>
        <begin position="92"/>
        <end position="115"/>
    </location>
</feature>
<feature type="transmembrane region" description="Helical" evidence="1">
    <location>
        <begin position="172"/>
        <end position="194"/>
    </location>
</feature>
<dbReference type="AlphaFoldDB" id="A0A4P6YU06"/>
<name>A0A4P6YU06_9LACO</name>
<proteinExistence type="predicted"/>
<keyword evidence="1" id="KW-1133">Transmembrane helix</keyword>
<dbReference type="Proteomes" id="UP000292886">
    <property type="component" value="Chromosome"/>
</dbReference>
<feature type="transmembrane region" description="Helical" evidence="1">
    <location>
        <begin position="200"/>
        <end position="226"/>
    </location>
</feature>
<evidence type="ECO:0000256" key="1">
    <source>
        <dbReference type="SAM" id="Phobius"/>
    </source>
</evidence>
<keyword evidence="1" id="KW-0812">Transmembrane</keyword>